<comment type="similarity">
    <text evidence="3">Belongs to the RecD family. RecD2 subfamily.</text>
</comment>
<dbReference type="Pfam" id="PF14490">
    <property type="entry name" value="HHH_RecD2"/>
    <property type="match status" value="1"/>
</dbReference>
<dbReference type="Pfam" id="PF13245">
    <property type="entry name" value="AAA_19"/>
    <property type="match status" value="1"/>
</dbReference>
<dbReference type="GO" id="GO:0009338">
    <property type="term" value="C:exodeoxyribonuclease V complex"/>
    <property type="evidence" value="ECO:0007669"/>
    <property type="project" value="TreeGrafter"/>
</dbReference>
<keyword evidence="3 5" id="KW-0347">Helicase</keyword>
<dbReference type="SUPFAM" id="SSF52540">
    <property type="entry name" value="P-loop containing nucleoside triphosphate hydrolases"/>
    <property type="match status" value="1"/>
</dbReference>
<dbReference type="GO" id="GO:0003677">
    <property type="term" value="F:DNA binding"/>
    <property type="evidence" value="ECO:0007669"/>
    <property type="project" value="UniProtKB-UniRule"/>
</dbReference>
<keyword evidence="1 3" id="KW-0547">Nucleotide-binding</keyword>
<dbReference type="InterPro" id="IPR055446">
    <property type="entry name" value="RecD2_N_OB"/>
</dbReference>
<dbReference type="AlphaFoldDB" id="A0A133S5Q1"/>
<name>A0A133S5Q1_9FIRM</name>
<keyword evidence="2 3" id="KW-0067">ATP-binding</keyword>
<dbReference type="CDD" id="cd18809">
    <property type="entry name" value="SF1_C_RecD"/>
    <property type="match status" value="1"/>
</dbReference>
<dbReference type="InterPro" id="IPR050534">
    <property type="entry name" value="Coronavir_polyprotein_1ab"/>
</dbReference>
<comment type="caution">
    <text evidence="5">The sequence shown here is derived from an EMBL/GenBank/DDBJ whole genome shotgun (WGS) entry which is preliminary data.</text>
</comment>
<dbReference type="CDD" id="cd17933">
    <property type="entry name" value="DEXSc_RecD-like"/>
    <property type="match status" value="1"/>
</dbReference>
<dbReference type="PANTHER" id="PTHR43788">
    <property type="entry name" value="DNA2/NAM7 HELICASE FAMILY MEMBER"/>
    <property type="match status" value="1"/>
</dbReference>
<feature type="domain" description="AAA+ ATPase" evidence="4">
    <location>
        <begin position="333"/>
        <end position="484"/>
    </location>
</feature>
<keyword evidence="3" id="KW-0378">Hydrolase</keyword>
<dbReference type="InterPro" id="IPR006345">
    <property type="entry name" value="RecD2"/>
</dbReference>
<dbReference type="InterPro" id="IPR027417">
    <property type="entry name" value="P-loop_NTPase"/>
</dbReference>
<dbReference type="GO" id="GO:0017116">
    <property type="term" value="F:single-stranded DNA helicase activity"/>
    <property type="evidence" value="ECO:0007669"/>
    <property type="project" value="TreeGrafter"/>
</dbReference>
<dbReference type="EC" id="5.6.2.3" evidence="3"/>
<dbReference type="RefSeq" id="WP_060807381.1">
    <property type="nucleotide sequence ID" value="NZ_KQ958061.1"/>
</dbReference>
<proteinExistence type="inferred from homology"/>
<dbReference type="Proteomes" id="UP000070226">
    <property type="component" value="Unassembled WGS sequence"/>
</dbReference>
<evidence type="ECO:0000259" key="4">
    <source>
        <dbReference type="SMART" id="SM00382"/>
    </source>
</evidence>
<reference evidence="5 6" key="1">
    <citation type="submission" date="2016-01" db="EMBL/GenBank/DDBJ databases">
        <authorList>
            <person name="Oliw E.H."/>
        </authorList>
    </citation>
    <scope>NUCLEOTIDE SEQUENCE [LARGE SCALE GENOMIC DNA]</scope>
    <source>
        <strain evidence="5 6">CMW7756B</strain>
    </source>
</reference>
<dbReference type="EMBL" id="LRQT01000014">
    <property type="protein sequence ID" value="KXA65010.1"/>
    <property type="molecule type" value="Genomic_DNA"/>
</dbReference>
<dbReference type="InterPro" id="IPR029493">
    <property type="entry name" value="RecD2-like_HHH"/>
</dbReference>
<dbReference type="STRING" id="39777.B7L28_03805"/>
<keyword evidence="3" id="KW-0238">DNA-binding</keyword>
<comment type="catalytic activity">
    <reaction evidence="3">
        <text>ATP + H2O = ADP + phosphate + H(+)</text>
        <dbReference type="Rhea" id="RHEA:13065"/>
        <dbReference type="ChEBI" id="CHEBI:15377"/>
        <dbReference type="ChEBI" id="CHEBI:15378"/>
        <dbReference type="ChEBI" id="CHEBI:30616"/>
        <dbReference type="ChEBI" id="CHEBI:43474"/>
        <dbReference type="ChEBI" id="CHEBI:456216"/>
        <dbReference type="EC" id="5.6.2.3"/>
    </reaction>
</comment>
<keyword evidence="3" id="KW-0413">Isomerase</keyword>
<dbReference type="InterPro" id="IPR003593">
    <property type="entry name" value="AAA+_ATPase"/>
</dbReference>
<evidence type="ECO:0000256" key="2">
    <source>
        <dbReference type="ARBA" id="ARBA00022840"/>
    </source>
</evidence>
<dbReference type="GO" id="GO:0016887">
    <property type="term" value="F:ATP hydrolysis activity"/>
    <property type="evidence" value="ECO:0007669"/>
    <property type="project" value="RHEA"/>
</dbReference>
<dbReference type="Gene3D" id="2.30.30.940">
    <property type="match status" value="1"/>
</dbReference>
<dbReference type="Gene3D" id="1.10.10.2220">
    <property type="match status" value="1"/>
</dbReference>
<evidence type="ECO:0000313" key="6">
    <source>
        <dbReference type="Proteomes" id="UP000070226"/>
    </source>
</evidence>
<dbReference type="SMART" id="SM00382">
    <property type="entry name" value="AAA"/>
    <property type="match status" value="1"/>
</dbReference>
<dbReference type="GO" id="GO:0043139">
    <property type="term" value="F:5'-3' DNA helicase activity"/>
    <property type="evidence" value="ECO:0007669"/>
    <property type="project" value="UniProtKB-UniRule"/>
</dbReference>
<dbReference type="InterPro" id="IPR041451">
    <property type="entry name" value="RecD2_SH13"/>
</dbReference>
<evidence type="ECO:0000256" key="3">
    <source>
        <dbReference type="HAMAP-Rule" id="MF_01488"/>
    </source>
</evidence>
<dbReference type="Gene3D" id="3.40.50.300">
    <property type="entry name" value="P-loop containing nucleotide triphosphate hydrolases"/>
    <property type="match status" value="2"/>
</dbReference>
<dbReference type="GO" id="GO:0005524">
    <property type="term" value="F:ATP binding"/>
    <property type="evidence" value="ECO:0007669"/>
    <property type="project" value="UniProtKB-UniRule"/>
</dbReference>
<dbReference type="PATRIC" id="fig|39777.7.peg.663"/>
<dbReference type="Pfam" id="PF18335">
    <property type="entry name" value="SH3_13"/>
    <property type="match status" value="1"/>
</dbReference>
<dbReference type="Pfam" id="PF13538">
    <property type="entry name" value="UvrD_C_2"/>
    <property type="match status" value="1"/>
</dbReference>
<evidence type="ECO:0000256" key="1">
    <source>
        <dbReference type="ARBA" id="ARBA00022741"/>
    </source>
</evidence>
<dbReference type="InterPro" id="IPR027785">
    <property type="entry name" value="UvrD-like_helicase_C"/>
</dbReference>
<accession>A0A133S5Q1</accession>
<evidence type="ECO:0000313" key="5">
    <source>
        <dbReference type="EMBL" id="KXA65010.1"/>
    </source>
</evidence>
<dbReference type="PANTHER" id="PTHR43788:SF6">
    <property type="entry name" value="DNA HELICASE B"/>
    <property type="match status" value="1"/>
</dbReference>
<dbReference type="GO" id="GO:0006310">
    <property type="term" value="P:DNA recombination"/>
    <property type="evidence" value="ECO:0007669"/>
    <property type="project" value="InterPro"/>
</dbReference>
<organism evidence="5">
    <name type="scientific">Veillonella atypica</name>
    <dbReference type="NCBI Taxonomy" id="39777"/>
    <lineage>
        <taxon>Bacteria</taxon>
        <taxon>Bacillati</taxon>
        <taxon>Bacillota</taxon>
        <taxon>Negativicutes</taxon>
        <taxon>Veillonellales</taxon>
        <taxon>Veillonellaceae</taxon>
        <taxon>Veillonella</taxon>
    </lineage>
</organism>
<feature type="binding site" evidence="3">
    <location>
        <begin position="344"/>
        <end position="348"/>
    </location>
    <ligand>
        <name>ATP</name>
        <dbReference type="ChEBI" id="CHEBI:30616"/>
    </ligand>
</feature>
<comment type="function">
    <text evidence="3">DNA-dependent ATPase and ATP-dependent 5'-3' DNA helicase. Has no activity on blunt DNA or DNA with 3'-overhangs, requires at least 10 bases of 5'-ssDNA for helicase activity.</text>
</comment>
<dbReference type="Pfam" id="PF23139">
    <property type="entry name" value="OB_YrrC"/>
    <property type="match status" value="1"/>
</dbReference>
<dbReference type="HAMAP" id="MF_01488">
    <property type="entry name" value="RecD2"/>
    <property type="match status" value="1"/>
</dbReference>
<dbReference type="NCBIfam" id="TIGR01448">
    <property type="entry name" value="recD_rel"/>
    <property type="match status" value="1"/>
</dbReference>
<gene>
    <name evidence="3" type="primary">recD2</name>
    <name evidence="5" type="ORF">HMPREF3233_00675</name>
</gene>
<sequence>MEVLRGFVYRIIYQNTQNTYCVFLVKDYNEEYITCTGRFEAPKEGEDIEIKGRYVEHQKYGIQFDASSIEKLKPDNMGAARMYLMNLGIKGLGEKSVEKICDYFGLRLFDVLREERPEEIKDVPGLRKGVKEELYNTLLGEGILSDLNHFFESHQISSKWSRTVYTYYGASSIDVIQDNPYNLLRIAPDMLFNTADTLAMNLGLDADDERRLEAGVNWILGNLDNQGHTCLPVDELIGRTYDLLQVDADLIANYIDSLISQAIMYSTYYDDILYVYPPEMYVSEVEGVHYTRDFLIEADPISLDIPDFIERFEADNHITFGPEQKEAIELSFFEKFSLITGGPGTGKTTIIKALVKGFQLGGLGRIILCAPTGRAAKRLTEATEFEATTIHRLLMPVAGSDSYDFTKNEDDPLDIDVIIIDEASMLNVRLFYSLMSAIPREAHVIIVGDVDQLPPIGAGFVLKDLLDSDMVPYTRLQHIYRQSSGNSIVDSAYAINRGEMPNLDTTSDEFTFISVNSLGDMMKAIVDVYKREKEFVDDELDIQIISPMRRGKAGSTSISQYVQQSVNPPESYKGEVRVNGITFRVGDKVIQVLNNYELEVFNGEIGVIYAITKSDICIRFIHKEVRLSIDEAHMIMPAYAITVHKSQGSEYGVVIIPFVPMYGGMLQRNLLYTAVTRAKRKVIMIGTKSSVERAVKTVNGEERYTLFKERLQGRCDG</sequence>
<protein>
    <recommendedName>
        <fullName evidence="3">ATP-dependent RecD2 DNA helicase</fullName>
        <ecNumber evidence="3">5.6.2.3</ecNumber>
    </recommendedName>
    <alternativeName>
        <fullName evidence="3">DNA 5'-3' helicase subunit RecD2</fullName>
    </alternativeName>
</protein>